<dbReference type="eggNOG" id="ENOG502TE04">
    <property type="taxonomic scope" value="Eukaryota"/>
</dbReference>
<evidence type="ECO:0000313" key="2">
    <source>
        <dbReference type="EMBL" id="EPE33050.1"/>
    </source>
</evidence>
<name>S3D5K6_GLAL2</name>
<reference evidence="2 3" key="1">
    <citation type="journal article" date="2013" name="BMC Genomics">
        <title>Genomics-driven discovery of the pneumocandin biosynthetic gene cluster in the fungus Glarea lozoyensis.</title>
        <authorList>
            <person name="Chen L."/>
            <person name="Yue Q."/>
            <person name="Zhang X."/>
            <person name="Xiang M."/>
            <person name="Wang C."/>
            <person name="Li S."/>
            <person name="Che Y."/>
            <person name="Ortiz-Lopez F.J."/>
            <person name="Bills G.F."/>
            <person name="Liu X."/>
            <person name="An Z."/>
        </authorList>
    </citation>
    <scope>NUCLEOTIDE SEQUENCE [LARGE SCALE GENOMIC DNA]</scope>
    <source>
        <strain evidence="3">ATCC 20868 / MF5171</strain>
    </source>
</reference>
<dbReference type="OrthoDB" id="3543282at2759"/>
<feature type="signal peptide" evidence="1">
    <location>
        <begin position="1"/>
        <end position="20"/>
    </location>
</feature>
<keyword evidence="3" id="KW-1185">Reference proteome</keyword>
<feature type="chain" id="PRO_5004519524" evidence="1">
    <location>
        <begin position="21"/>
        <end position="212"/>
    </location>
</feature>
<evidence type="ECO:0000313" key="3">
    <source>
        <dbReference type="Proteomes" id="UP000016922"/>
    </source>
</evidence>
<dbReference type="GeneID" id="19465116"/>
<gene>
    <name evidence="2" type="ORF">GLAREA_06062</name>
</gene>
<dbReference type="HOGENOM" id="CLU_101487_0_0_1"/>
<proteinExistence type="predicted"/>
<accession>S3D5K6</accession>
<evidence type="ECO:0000256" key="1">
    <source>
        <dbReference type="SAM" id="SignalP"/>
    </source>
</evidence>
<organism evidence="2 3">
    <name type="scientific">Glarea lozoyensis (strain ATCC 20868 / MF5171)</name>
    <dbReference type="NCBI Taxonomy" id="1116229"/>
    <lineage>
        <taxon>Eukaryota</taxon>
        <taxon>Fungi</taxon>
        <taxon>Dikarya</taxon>
        <taxon>Ascomycota</taxon>
        <taxon>Pezizomycotina</taxon>
        <taxon>Leotiomycetes</taxon>
        <taxon>Helotiales</taxon>
        <taxon>Helotiaceae</taxon>
        <taxon>Glarea</taxon>
    </lineage>
</organism>
<dbReference type="KEGG" id="glz:GLAREA_06062"/>
<keyword evidence="1" id="KW-0732">Signal</keyword>
<protein>
    <submittedName>
        <fullName evidence="2">Uncharacterized protein</fullName>
    </submittedName>
</protein>
<dbReference type="Proteomes" id="UP000016922">
    <property type="component" value="Unassembled WGS sequence"/>
</dbReference>
<dbReference type="OMA" id="ITSEYHT"/>
<dbReference type="EMBL" id="KE145358">
    <property type="protein sequence ID" value="EPE33050.1"/>
    <property type="molecule type" value="Genomic_DNA"/>
</dbReference>
<sequence length="212" mass="23035">MHLLRLLVITWLSLGGLSWAYIDFEAIRKIGNWTAEARGRIVGEGKVVGGGGGEFGGFDGGGVGQSVLGDLGGGGGDDGEEVEDTITASLQILCSDLLSQLEKPAPLKPSPTPPCTTITSEYHTFLASTARLISSIATRQARYQWDAESSVHAKLAWLQRLWASRKGNSNERSFIEQQLALYNPTRCFGKNEVLRRGVEVVELVNDVIDEFR</sequence>
<dbReference type="AlphaFoldDB" id="S3D5K6"/>
<dbReference type="RefSeq" id="XP_008079667.1">
    <property type="nucleotide sequence ID" value="XM_008081476.1"/>
</dbReference>